<keyword evidence="3" id="KW-1185">Reference proteome</keyword>
<organism evidence="2 3">
    <name type="scientific">Panicum virgatum</name>
    <name type="common">Blackwell switchgrass</name>
    <dbReference type="NCBI Taxonomy" id="38727"/>
    <lineage>
        <taxon>Eukaryota</taxon>
        <taxon>Viridiplantae</taxon>
        <taxon>Streptophyta</taxon>
        <taxon>Embryophyta</taxon>
        <taxon>Tracheophyta</taxon>
        <taxon>Spermatophyta</taxon>
        <taxon>Magnoliopsida</taxon>
        <taxon>Liliopsida</taxon>
        <taxon>Poales</taxon>
        <taxon>Poaceae</taxon>
        <taxon>PACMAD clade</taxon>
        <taxon>Panicoideae</taxon>
        <taxon>Panicodae</taxon>
        <taxon>Paniceae</taxon>
        <taxon>Panicinae</taxon>
        <taxon>Panicum</taxon>
        <taxon>Panicum sect. Hiantes</taxon>
    </lineage>
</organism>
<protein>
    <recommendedName>
        <fullName evidence="1">Reverse transcriptase zinc-binding domain-containing protein</fullName>
    </recommendedName>
</protein>
<comment type="caution">
    <text evidence="2">The sequence shown here is derived from an EMBL/GenBank/DDBJ whole genome shotgun (WGS) entry which is preliminary data.</text>
</comment>
<evidence type="ECO:0000313" key="2">
    <source>
        <dbReference type="EMBL" id="KAG2557213.1"/>
    </source>
</evidence>
<dbReference type="AlphaFoldDB" id="A0A8T0P623"/>
<proteinExistence type="predicted"/>
<dbReference type="EMBL" id="CM029052">
    <property type="protein sequence ID" value="KAG2557213.1"/>
    <property type="molecule type" value="Genomic_DNA"/>
</dbReference>
<dbReference type="InterPro" id="IPR026960">
    <property type="entry name" value="RVT-Znf"/>
</dbReference>
<sequence>MELDSYECKLCNSGVEETLEHLFLECPFASTCWNLITIHIPSQVTVLEAIDSFNEQLHSPISLDIIILLCWAIWTSRNDVIFRNNPASISLARSTFKKEVTLLLHRVKPKHKECLAEWINSFG</sequence>
<accession>A0A8T0P623</accession>
<reference evidence="2" key="1">
    <citation type="submission" date="2020-05" db="EMBL/GenBank/DDBJ databases">
        <title>WGS assembly of Panicum virgatum.</title>
        <authorList>
            <person name="Lovell J.T."/>
            <person name="Jenkins J."/>
            <person name="Shu S."/>
            <person name="Juenger T.E."/>
            <person name="Schmutz J."/>
        </authorList>
    </citation>
    <scope>NUCLEOTIDE SEQUENCE</scope>
    <source>
        <strain evidence="2">AP13</strain>
    </source>
</reference>
<feature type="domain" description="Reverse transcriptase zinc-binding" evidence="1">
    <location>
        <begin position="5"/>
        <end position="33"/>
    </location>
</feature>
<gene>
    <name evidence="2" type="ORF">PVAP13_8NG088407</name>
</gene>
<dbReference type="Proteomes" id="UP000823388">
    <property type="component" value="Chromosome 8N"/>
</dbReference>
<name>A0A8T0P623_PANVG</name>
<dbReference type="Pfam" id="PF13966">
    <property type="entry name" value="zf-RVT"/>
    <property type="match status" value="1"/>
</dbReference>
<evidence type="ECO:0000313" key="3">
    <source>
        <dbReference type="Proteomes" id="UP000823388"/>
    </source>
</evidence>
<evidence type="ECO:0000259" key="1">
    <source>
        <dbReference type="Pfam" id="PF13966"/>
    </source>
</evidence>